<dbReference type="PANTHER" id="PTHR39599:SF1">
    <property type="entry name" value="GPI-ANCHORED PROTEIN (EUROFUNG)"/>
    <property type="match status" value="1"/>
</dbReference>
<dbReference type="AlphaFoldDB" id="A0A2I2G1H7"/>
<accession>A0A2I2G1H7</accession>
<proteinExistence type="predicted"/>
<evidence type="ECO:0008006" key="4">
    <source>
        <dbReference type="Google" id="ProtNLM"/>
    </source>
</evidence>
<feature type="signal peptide" evidence="1">
    <location>
        <begin position="1"/>
        <end position="18"/>
    </location>
</feature>
<keyword evidence="1" id="KW-0732">Signal</keyword>
<dbReference type="GeneID" id="36560088"/>
<dbReference type="OrthoDB" id="5410926at2759"/>
<name>A0A2I2G1H7_9EURO</name>
<comment type="caution">
    <text evidence="2">The sequence shown here is derived from an EMBL/GenBank/DDBJ whole genome shotgun (WGS) entry which is preliminary data.</text>
</comment>
<sequence length="251" mass="25626">MKLSGWISATFLASTVLSIETLPFSPPETPESGKGAYDILLRLLKRDGDCPAGYNACSNMDKTDICCRQGSKCARDEADNIACCPTGASCTGSLTGGSGGGGASSTSFRFPKTATATQTTAPNDATITGSTMPGAYPFVYVPTSFSNAGVCSSYYSRCESDYTGCLSELGGGYAVTVGGGGAGVTREGGSKPSAVSTCSSLSQEACHGLNLGYCETYHTQTDDESRANTGRTTSLQDLIFGVVIGAAGMLV</sequence>
<keyword evidence="3" id="KW-1185">Reference proteome</keyword>
<gene>
    <name evidence="2" type="ORF">P170DRAFT_466148</name>
</gene>
<evidence type="ECO:0000256" key="1">
    <source>
        <dbReference type="SAM" id="SignalP"/>
    </source>
</evidence>
<evidence type="ECO:0000313" key="3">
    <source>
        <dbReference type="Proteomes" id="UP000234275"/>
    </source>
</evidence>
<evidence type="ECO:0000313" key="2">
    <source>
        <dbReference type="EMBL" id="PLB46730.1"/>
    </source>
</evidence>
<dbReference type="RefSeq" id="XP_024702032.1">
    <property type="nucleotide sequence ID" value="XM_024852390.1"/>
</dbReference>
<protein>
    <recommendedName>
        <fullName evidence="4">GPI anchored protein</fullName>
    </recommendedName>
</protein>
<dbReference type="Proteomes" id="UP000234275">
    <property type="component" value="Unassembled WGS sequence"/>
</dbReference>
<reference evidence="2 3" key="1">
    <citation type="submission" date="2016-12" db="EMBL/GenBank/DDBJ databases">
        <title>The genomes of Aspergillus section Nigri reveals drivers in fungal speciation.</title>
        <authorList>
            <consortium name="DOE Joint Genome Institute"/>
            <person name="Vesth T.C."/>
            <person name="Nybo J."/>
            <person name="Theobald S."/>
            <person name="Brandl J."/>
            <person name="Frisvad J.C."/>
            <person name="Nielsen K.F."/>
            <person name="Lyhne E.K."/>
            <person name="Kogle M.E."/>
            <person name="Kuo A."/>
            <person name="Riley R."/>
            <person name="Clum A."/>
            <person name="Nolan M."/>
            <person name="Lipzen A."/>
            <person name="Salamov A."/>
            <person name="Henrissat B."/>
            <person name="Wiebenga A."/>
            <person name="De Vries R.P."/>
            <person name="Grigoriev I.V."/>
            <person name="Mortensen U.H."/>
            <person name="Andersen M.R."/>
            <person name="Baker S.E."/>
        </authorList>
    </citation>
    <scope>NUCLEOTIDE SEQUENCE [LARGE SCALE GENOMIC DNA]</scope>
    <source>
        <strain evidence="2 3">IBT 23096</strain>
    </source>
</reference>
<dbReference type="EMBL" id="MSFO01000006">
    <property type="protein sequence ID" value="PLB46730.1"/>
    <property type="molecule type" value="Genomic_DNA"/>
</dbReference>
<dbReference type="PANTHER" id="PTHR39599">
    <property type="entry name" value="GPI-ANCHORED PROTEIN (EUROFUNG)-RELATED-RELATED"/>
    <property type="match status" value="1"/>
</dbReference>
<feature type="chain" id="PRO_5014162859" description="GPI anchored protein" evidence="1">
    <location>
        <begin position="19"/>
        <end position="251"/>
    </location>
</feature>
<organism evidence="2 3">
    <name type="scientific">Aspergillus steynii IBT 23096</name>
    <dbReference type="NCBI Taxonomy" id="1392250"/>
    <lineage>
        <taxon>Eukaryota</taxon>
        <taxon>Fungi</taxon>
        <taxon>Dikarya</taxon>
        <taxon>Ascomycota</taxon>
        <taxon>Pezizomycotina</taxon>
        <taxon>Eurotiomycetes</taxon>
        <taxon>Eurotiomycetidae</taxon>
        <taxon>Eurotiales</taxon>
        <taxon>Aspergillaceae</taxon>
        <taxon>Aspergillus</taxon>
        <taxon>Aspergillus subgen. Circumdati</taxon>
    </lineage>
</organism>
<dbReference type="VEuPathDB" id="FungiDB:P170DRAFT_466148"/>